<accession>A0A2P2N1L4</accession>
<reference evidence="1" key="1">
    <citation type="submission" date="2018-02" db="EMBL/GenBank/DDBJ databases">
        <title>Rhizophora mucronata_Transcriptome.</title>
        <authorList>
            <person name="Meera S.P."/>
            <person name="Sreeshan A."/>
            <person name="Augustine A."/>
        </authorList>
    </citation>
    <scope>NUCLEOTIDE SEQUENCE</scope>
    <source>
        <tissue evidence="1">Leaf</tissue>
    </source>
</reference>
<proteinExistence type="predicted"/>
<dbReference type="EMBL" id="GGEC01055888">
    <property type="protein sequence ID" value="MBX36372.1"/>
    <property type="molecule type" value="Transcribed_RNA"/>
</dbReference>
<organism evidence="1">
    <name type="scientific">Rhizophora mucronata</name>
    <name type="common">Asiatic mangrove</name>
    <dbReference type="NCBI Taxonomy" id="61149"/>
    <lineage>
        <taxon>Eukaryota</taxon>
        <taxon>Viridiplantae</taxon>
        <taxon>Streptophyta</taxon>
        <taxon>Embryophyta</taxon>
        <taxon>Tracheophyta</taxon>
        <taxon>Spermatophyta</taxon>
        <taxon>Magnoliopsida</taxon>
        <taxon>eudicotyledons</taxon>
        <taxon>Gunneridae</taxon>
        <taxon>Pentapetalae</taxon>
        <taxon>rosids</taxon>
        <taxon>fabids</taxon>
        <taxon>Malpighiales</taxon>
        <taxon>Rhizophoraceae</taxon>
        <taxon>Rhizophora</taxon>
    </lineage>
</organism>
<protein>
    <submittedName>
        <fullName evidence="1">Uncharacterized protein</fullName>
    </submittedName>
</protein>
<sequence>MCQRYYCRHSTCTMDIHLKHVIDEVNRT</sequence>
<name>A0A2P2N1L4_RHIMU</name>
<evidence type="ECO:0000313" key="1">
    <source>
        <dbReference type="EMBL" id="MBX36372.1"/>
    </source>
</evidence>
<dbReference type="AlphaFoldDB" id="A0A2P2N1L4"/>